<dbReference type="OrthoDB" id="8117402at2759"/>
<keyword evidence="2" id="KW-0479">Metal-binding</keyword>
<evidence type="ECO:0000256" key="5">
    <source>
        <dbReference type="ARBA" id="ARBA00022833"/>
    </source>
</evidence>
<keyword evidence="6" id="KW-0539">Nucleus</keyword>
<comment type="caution">
    <text evidence="9">The sequence shown here is derived from an EMBL/GenBank/DDBJ whole genome shotgun (WGS) entry which is preliminary data.</text>
</comment>
<sequence>MNPQHLHDLDALGVSAINYDSDTSIHGNVSSSNVTEGPEENMNTTVSDELDVPVDSLDMTASPSSSIVLENIVDGNVTFLGMEVNITDQSNDVNNNICTKVKCSGCDKYFASKSNMKRHSKIHTGQMSRCTIYFKEYQTKHDLIKINRHKKYQTKHDLNRHNESVHKGTLYTCDRCPKTLKSTTGLKNNKREADGDFRMISVNTLYFVLFYILTLTTCVTQGGNATLYKILNKALEDAVDKYAPRQYRSKLPLPVSPVVRVRQSGRTPKDRMDIFAGQMEDPAAAFSVAISGLVFADFAKRIRSEIRSIPPVQSSYAICVFISDKDHQYPSTMNQK</sequence>
<dbReference type="GO" id="GO:0010468">
    <property type="term" value="P:regulation of gene expression"/>
    <property type="evidence" value="ECO:0007669"/>
    <property type="project" value="TreeGrafter"/>
</dbReference>
<dbReference type="InterPro" id="IPR013087">
    <property type="entry name" value="Znf_C2H2_type"/>
</dbReference>
<feature type="domain" description="C2H2-type" evidence="8">
    <location>
        <begin position="101"/>
        <end position="128"/>
    </location>
</feature>
<dbReference type="PROSITE" id="PS50157">
    <property type="entry name" value="ZINC_FINGER_C2H2_2"/>
    <property type="match status" value="1"/>
</dbReference>
<evidence type="ECO:0000256" key="6">
    <source>
        <dbReference type="ARBA" id="ARBA00023242"/>
    </source>
</evidence>
<accession>A0A8B6EJ83</accession>
<dbReference type="PANTHER" id="PTHR16515">
    <property type="entry name" value="PR DOMAIN ZINC FINGER PROTEIN"/>
    <property type="match status" value="1"/>
</dbReference>
<dbReference type="EMBL" id="UYJE01005197">
    <property type="protein sequence ID" value="VDI35043.1"/>
    <property type="molecule type" value="Genomic_DNA"/>
</dbReference>
<dbReference type="AlphaFoldDB" id="A0A8B6EJ83"/>
<evidence type="ECO:0000259" key="8">
    <source>
        <dbReference type="PROSITE" id="PS50157"/>
    </source>
</evidence>
<reference evidence="9" key="1">
    <citation type="submission" date="2018-11" db="EMBL/GenBank/DDBJ databases">
        <authorList>
            <person name="Alioto T."/>
            <person name="Alioto T."/>
        </authorList>
    </citation>
    <scope>NUCLEOTIDE SEQUENCE</scope>
</reference>
<dbReference type="SUPFAM" id="SSF57667">
    <property type="entry name" value="beta-beta-alpha zinc fingers"/>
    <property type="match status" value="1"/>
</dbReference>
<keyword evidence="5" id="KW-0862">Zinc</keyword>
<dbReference type="GO" id="GO:0008270">
    <property type="term" value="F:zinc ion binding"/>
    <property type="evidence" value="ECO:0007669"/>
    <property type="project" value="UniProtKB-KW"/>
</dbReference>
<dbReference type="PANTHER" id="PTHR16515:SF66">
    <property type="entry name" value="C2H2-TYPE DOMAIN-CONTAINING PROTEIN"/>
    <property type="match status" value="1"/>
</dbReference>
<keyword evidence="3" id="KW-0677">Repeat</keyword>
<evidence type="ECO:0000256" key="4">
    <source>
        <dbReference type="ARBA" id="ARBA00022771"/>
    </source>
</evidence>
<evidence type="ECO:0000256" key="1">
    <source>
        <dbReference type="ARBA" id="ARBA00004123"/>
    </source>
</evidence>
<dbReference type="PROSITE" id="PS00028">
    <property type="entry name" value="ZINC_FINGER_C2H2_1"/>
    <property type="match status" value="1"/>
</dbReference>
<dbReference type="Gene3D" id="3.30.160.60">
    <property type="entry name" value="Classic Zinc Finger"/>
    <property type="match status" value="1"/>
</dbReference>
<proteinExistence type="predicted"/>
<evidence type="ECO:0000313" key="10">
    <source>
        <dbReference type="Proteomes" id="UP000596742"/>
    </source>
</evidence>
<organism evidence="9 10">
    <name type="scientific">Mytilus galloprovincialis</name>
    <name type="common">Mediterranean mussel</name>
    <dbReference type="NCBI Taxonomy" id="29158"/>
    <lineage>
        <taxon>Eukaryota</taxon>
        <taxon>Metazoa</taxon>
        <taxon>Spiralia</taxon>
        <taxon>Lophotrochozoa</taxon>
        <taxon>Mollusca</taxon>
        <taxon>Bivalvia</taxon>
        <taxon>Autobranchia</taxon>
        <taxon>Pteriomorphia</taxon>
        <taxon>Mytilida</taxon>
        <taxon>Mytiloidea</taxon>
        <taxon>Mytilidae</taxon>
        <taxon>Mytilinae</taxon>
        <taxon>Mytilus</taxon>
    </lineage>
</organism>
<keyword evidence="4 7" id="KW-0863">Zinc-finger</keyword>
<dbReference type="InterPro" id="IPR050331">
    <property type="entry name" value="Zinc_finger"/>
</dbReference>
<evidence type="ECO:0000256" key="2">
    <source>
        <dbReference type="ARBA" id="ARBA00022723"/>
    </source>
</evidence>
<dbReference type="GO" id="GO:0005634">
    <property type="term" value="C:nucleus"/>
    <property type="evidence" value="ECO:0007669"/>
    <property type="project" value="UniProtKB-SubCell"/>
</dbReference>
<dbReference type="InterPro" id="IPR036236">
    <property type="entry name" value="Znf_C2H2_sf"/>
</dbReference>
<dbReference type="Proteomes" id="UP000596742">
    <property type="component" value="Unassembled WGS sequence"/>
</dbReference>
<keyword evidence="10" id="KW-1185">Reference proteome</keyword>
<protein>
    <recommendedName>
        <fullName evidence="8">C2H2-type domain-containing protein</fullName>
    </recommendedName>
</protein>
<evidence type="ECO:0000256" key="3">
    <source>
        <dbReference type="ARBA" id="ARBA00022737"/>
    </source>
</evidence>
<gene>
    <name evidence="9" type="ORF">MGAL_10B061665</name>
</gene>
<comment type="subcellular location">
    <subcellularLocation>
        <location evidence="1">Nucleus</location>
    </subcellularLocation>
</comment>
<evidence type="ECO:0000313" key="9">
    <source>
        <dbReference type="EMBL" id="VDI35043.1"/>
    </source>
</evidence>
<name>A0A8B6EJ83_MYTGA</name>
<evidence type="ECO:0000256" key="7">
    <source>
        <dbReference type="PROSITE-ProRule" id="PRU00042"/>
    </source>
</evidence>